<comment type="caution">
    <text evidence="2">The sequence shown here is derived from an EMBL/GenBank/DDBJ whole genome shotgun (WGS) entry which is preliminary data.</text>
</comment>
<dbReference type="AlphaFoldDB" id="A0A917NJZ3"/>
<dbReference type="InterPro" id="IPR009003">
    <property type="entry name" value="Peptidase_S1_PA"/>
</dbReference>
<evidence type="ECO:0000313" key="2">
    <source>
        <dbReference type="EMBL" id="GGJ03422.1"/>
    </source>
</evidence>
<protein>
    <recommendedName>
        <fullName evidence="5">Serine protease</fullName>
    </recommendedName>
</protein>
<evidence type="ECO:0000313" key="3">
    <source>
        <dbReference type="Proteomes" id="UP000597989"/>
    </source>
</evidence>
<reference evidence="4" key="3">
    <citation type="journal article" date="2019" name="Int. J. Syst. Evol. Microbiol.">
        <title>The Global Catalogue of Microorganisms (GCM) 10K type strain sequencing project: providing services to taxonomists for standard genome sequencing and annotation.</title>
        <authorList>
            <consortium name="The Broad Institute Genomics Platform"/>
            <consortium name="The Broad Institute Genome Sequencing Center for Infectious Disease"/>
            <person name="Wu L."/>
            <person name="Ma J."/>
        </authorList>
    </citation>
    <scope>NUCLEOTIDE SEQUENCE [LARGE SCALE GENOMIC DNA]</scope>
    <source>
        <strain evidence="4">JCM 10664</strain>
    </source>
</reference>
<gene>
    <name evidence="1" type="ORF">GCM10009545_02770</name>
    <name evidence="2" type="ORF">GCM10011581_45640</name>
</gene>
<dbReference type="Proteomes" id="UP001500220">
    <property type="component" value="Unassembled WGS sequence"/>
</dbReference>
<evidence type="ECO:0000313" key="1">
    <source>
        <dbReference type="EMBL" id="GAA0504429.1"/>
    </source>
</evidence>
<evidence type="ECO:0000313" key="4">
    <source>
        <dbReference type="Proteomes" id="UP001500220"/>
    </source>
</evidence>
<dbReference type="SUPFAM" id="SSF50494">
    <property type="entry name" value="Trypsin-like serine proteases"/>
    <property type="match status" value="1"/>
</dbReference>
<reference evidence="1" key="1">
    <citation type="journal article" date="2014" name="Int. J. Syst. Evol. Microbiol.">
        <title>Complete genome of a new Firmicutes species belonging to the dominant human colonic microbiota ('Ruminococcus bicirculans') reveals two chromosomes and a selective capacity to utilize plant glucans.</title>
        <authorList>
            <consortium name="NISC Comparative Sequencing Program"/>
            <person name="Wegmann U."/>
            <person name="Louis P."/>
            <person name="Goesmann A."/>
            <person name="Henrissat B."/>
            <person name="Duncan S.H."/>
            <person name="Flint H.J."/>
        </authorList>
    </citation>
    <scope>NUCLEOTIDE SEQUENCE</scope>
    <source>
        <strain evidence="1">JCM 10664</strain>
    </source>
</reference>
<organism evidence="2 3">
    <name type="scientific">Saccharopolyspora thermophila</name>
    <dbReference type="NCBI Taxonomy" id="89367"/>
    <lineage>
        <taxon>Bacteria</taxon>
        <taxon>Bacillati</taxon>
        <taxon>Actinomycetota</taxon>
        <taxon>Actinomycetes</taxon>
        <taxon>Pseudonocardiales</taxon>
        <taxon>Pseudonocardiaceae</taxon>
        <taxon>Saccharopolyspora</taxon>
    </lineage>
</organism>
<dbReference type="EMBL" id="BMMT01000021">
    <property type="protein sequence ID" value="GGJ03422.1"/>
    <property type="molecule type" value="Genomic_DNA"/>
</dbReference>
<evidence type="ECO:0008006" key="5">
    <source>
        <dbReference type="Google" id="ProtNLM"/>
    </source>
</evidence>
<name>A0A917NJZ3_9PSEU</name>
<reference evidence="2 3" key="2">
    <citation type="journal article" date="2014" name="Int. J. Syst. Evol. Microbiol.">
        <title>Complete genome sequence of Corynebacterium casei LMG S-19264T (=DSM 44701T), isolated from a smear-ripened cheese.</title>
        <authorList>
            <consortium name="US DOE Joint Genome Institute (JGI-PGF)"/>
            <person name="Walter F."/>
            <person name="Albersmeier A."/>
            <person name="Kalinowski J."/>
            <person name="Ruckert C."/>
        </authorList>
    </citation>
    <scope>NUCLEOTIDE SEQUENCE [LARGE SCALE GENOMIC DNA]</scope>
    <source>
        <strain evidence="2 3">CGMCC 4.7206</strain>
    </source>
</reference>
<accession>A0A917NJZ3</accession>
<sequence length="311" mass="31251">MIGIALGGGVWYQGATGAFAGRGWRFGTSLQRAGRGVGMVGMRLRLVVSLVGAAVLAAAGSASAAPGWTGAANATVHPGVRTMTNSAQCTANFVFRGGSKVYLGQAAHCATTGDTSQTNGCTSPSLPLGTQVQIAGASRPGVLVYSSWLAMQAARETDANACAHNDFALVELDASDLGRVNPSIPFWGGPSGLNTEGLRQGEAVATYGSSLGGGTGVVNAKQGTAQDDTDGGWNHTIVTSTPGIPGDSGSAVLDSAGRAVGVLSTLNLSGGGSNGAGDLSRELAYLRTHSSLRNVSLVTGTEHFRGSQALW</sequence>
<dbReference type="Gene3D" id="2.40.10.10">
    <property type="entry name" value="Trypsin-like serine proteases"/>
    <property type="match status" value="2"/>
</dbReference>
<dbReference type="Proteomes" id="UP000597989">
    <property type="component" value="Unassembled WGS sequence"/>
</dbReference>
<dbReference type="Pfam" id="PF13365">
    <property type="entry name" value="Trypsin_2"/>
    <property type="match status" value="1"/>
</dbReference>
<proteinExistence type="predicted"/>
<reference evidence="2" key="4">
    <citation type="submission" date="2020-09" db="EMBL/GenBank/DDBJ databases">
        <authorList>
            <person name="Sun Q."/>
            <person name="Zhou Y."/>
        </authorList>
    </citation>
    <scope>NUCLEOTIDE SEQUENCE</scope>
    <source>
        <strain evidence="2">CGMCC 4.7206</strain>
    </source>
</reference>
<dbReference type="EMBL" id="BAAAHC010000001">
    <property type="protein sequence ID" value="GAA0504429.1"/>
    <property type="molecule type" value="Genomic_DNA"/>
</dbReference>
<keyword evidence="4" id="KW-1185">Reference proteome</keyword>
<reference evidence="1" key="5">
    <citation type="submission" date="2023-12" db="EMBL/GenBank/DDBJ databases">
        <authorList>
            <person name="Sun Q."/>
            <person name="Inoue M."/>
        </authorList>
    </citation>
    <scope>NUCLEOTIDE SEQUENCE</scope>
    <source>
        <strain evidence="1">JCM 10664</strain>
    </source>
</reference>
<dbReference type="InterPro" id="IPR043504">
    <property type="entry name" value="Peptidase_S1_PA_chymotrypsin"/>
</dbReference>